<dbReference type="GO" id="GO:0000400">
    <property type="term" value="F:four-way junction DNA binding"/>
    <property type="evidence" value="ECO:0007669"/>
    <property type="project" value="TreeGrafter"/>
</dbReference>
<evidence type="ECO:0000256" key="6">
    <source>
        <dbReference type="ARBA" id="ARBA00023242"/>
    </source>
</evidence>
<keyword evidence="4" id="KW-0067">ATP-binding</keyword>
<evidence type="ECO:0000256" key="1">
    <source>
        <dbReference type="ARBA" id="ARBA00004123"/>
    </source>
</evidence>
<evidence type="ECO:0000313" key="9">
    <source>
        <dbReference type="Proteomes" id="UP001186944"/>
    </source>
</evidence>
<dbReference type="GO" id="GO:0000722">
    <property type="term" value="P:telomere maintenance via recombination"/>
    <property type="evidence" value="ECO:0007669"/>
    <property type="project" value="TreeGrafter"/>
</dbReference>
<dbReference type="GO" id="GO:0090656">
    <property type="term" value="P:t-circle formation"/>
    <property type="evidence" value="ECO:0007669"/>
    <property type="project" value="TreeGrafter"/>
</dbReference>
<evidence type="ECO:0000256" key="3">
    <source>
        <dbReference type="ARBA" id="ARBA00022763"/>
    </source>
</evidence>
<dbReference type="InterPro" id="IPR016467">
    <property type="entry name" value="DNA_recomb/repair_RecA-like"/>
</dbReference>
<dbReference type="InterPro" id="IPR013632">
    <property type="entry name" value="Rad51_C"/>
</dbReference>
<evidence type="ECO:0000256" key="2">
    <source>
        <dbReference type="ARBA" id="ARBA00022741"/>
    </source>
</evidence>
<dbReference type="PANTHER" id="PTHR46487">
    <property type="entry name" value="DNA REPAIR PROTEIN XRCC3"/>
    <property type="match status" value="1"/>
</dbReference>
<protein>
    <recommendedName>
        <fullName evidence="7">RecA family profile 1 domain-containing protein</fullName>
    </recommendedName>
</protein>
<dbReference type="InterPro" id="IPR020588">
    <property type="entry name" value="RecA_ATP-bd"/>
</dbReference>
<keyword evidence="3" id="KW-0227">DNA damage</keyword>
<accession>A0AA89BXJ2</accession>
<dbReference type="GO" id="GO:0005524">
    <property type="term" value="F:ATP binding"/>
    <property type="evidence" value="ECO:0007669"/>
    <property type="project" value="UniProtKB-KW"/>
</dbReference>
<gene>
    <name evidence="8" type="ORF">FSP39_015859</name>
</gene>
<organism evidence="8 9">
    <name type="scientific">Pinctada imbricata</name>
    <name type="common">Atlantic pearl-oyster</name>
    <name type="synonym">Pinctada martensii</name>
    <dbReference type="NCBI Taxonomy" id="66713"/>
    <lineage>
        <taxon>Eukaryota</taxon>
        <taxon>Metazoa</taxon>
        <taxon>Spiralia</taxon>
        <taxon>Lophotrochozoa</taxon>
        <taxon>Mollusca</taxon>
        <taxon>Bivalvia</taxon>
        <taxon>Autobranchia</taxon>
        <taxon>Pteriomorphia</taxon>
        <taxon>Pterioida</taxon>
        <taxon>Pterioidea</taxon>
        <taxon>Pteriidae</taxon>
        <taxon>Pinctada</taxon>
    </lineage>
</organism>
<dbReference type="GO" id="GO:0033065">
    <property type="term" value="C:Rad51C-XRCC3 complex"/>
    <property type="evidence" value="ECO:0007669"/>
    <property type="project" value="TreeGrafter"/>
</dbReference>
<dbReference type="SUPFAM" id="SSF52540">
    <property type="entry name" value="P-loop containing nucleoside triphosphate hydrolases"/>
    <property type="match status" value="1"/>
</dbReference>
<sequence>MPPTCGRQSVADLDISPKVLAALQKSNLLDIKRVLSLSNSDIEHMTKLSKGDVTGLKRLASESVLNRVDPISALDLRKSDNNVQRLSTGCQEINKLLRGGILARGITEISGVSASGKTQLCLQLCLNAQLPLDLGGLSGGTAYICTEDVFPNRRLIQMIQFFRRKSQKLSSKQINFDDNIFIEHISDLEELNFCIHRKLPLLLGAHNVKLVIIDSIAAIFRCDYAVKEMLQRSKHMCTLANKLRDIGDQYKIPIVCVNQVTDSLSKKEQSQVPALGLTWANQITSRIMLSKTPQTISLPLTTVDGLTVGGIEATVRRLEVVFAPHLPKQGVYYVVDQEGIKALTTKT</sequence>
<dbReference type="PIRSF" id="PIRSF005856">
    <property type="entry name" value="Rad51"/>
    <property type="match status" value="1"/>
</dbReference>
<dbReference type="Gene3D" id="3.40.50.300">
    <property type="entry name" value="P-loop containing nucleotide triphosphate hydrolases"/>
    <property type="match status" value="1"/>
</dbReference>
<comment type="caution">
    <text evidence="8">The sequence shown here is derived from an EMBL/GenBank/DDBJ whole genome shotgun (WGS) entry which is preliminary data.</text>
</comment>
<comment type="subcellular location">
    <subcellularLocation>
        <location evidence="1">Nucleus</location>
    </subcellularLocation>
</comment>
<evidence type="ECO:0000256" key="4">
    <source>
        <dbReference type="ARBA" id="ARBA00022840"/>
    </source>
</evidence>
<dbReference type="InterPro" id="IPR047348">
    <property type="entry name" value="XRCC3-like_C"/>
</dbReference>
<proteinExistence type="predicted"/>
<name>A0AA89BXJ2_PINIB</name>
<keyword evidence="6" id="KW-0539">Nucleus</keyword>
<dbReference type="Pfam" id="PF08423">
    <property type="entry name" value="Rad51"/>
    <property type="match status" value="1"/>
</dbReference>
<keyword evidence="5" id="KW-0234">DNA repair</keyword>
<evidence type="ECO:0000259" key="7">
    <source>
        <dbReference type="PROSITE" id="PS50162"/>
    </source>
</evidence>
<keyword evidence="2" id="KW-0547">Nucleotide-binding</keyword>
<evidence type="ECO:0000256" key="5">
    <source>
        <dbReference type="ARBA" id="ARBA00023204"/>
    </source>
</evidence>
<dbReference type="PANTHER" id="PTHR46487:SF1">
    <property type="entry name" value="DNA REPAIR PROTEIN XRCC3"/>
    <property type="match status" value="1"/>
</dbReference>
<reference evidence="8" key="1">
    <citation type="submission" date="2019-08" db="EMBL/GenBank/DDBJ databases">
        <title>The improved chromosome-level genome for the pearl oyster Pinctada fucata martensii using PacBio sequencing and Hi-C.</title>
        <authorList>
            <person name="Zheng Z."/>
        </authorList>
    </citation>
    <scope>NUCLEOTIDE SEQUENCE</scope>
    <source>
        <strain evidence="8">ZZ-2019</strain>
        <tissue evidence="8">Adductor muscle</tissue>
    </source>
</reference>
<dbReference type="PROSITE" id="PS50162">
    <property type="entry name" value="RECA_2"/>
    <property type="match status" value="1"/>
</dbReference>
<dbReference type="InterPro" id="IPR027417">
    <property type="entry name" value="P-loop_NTPase"/>
</dbReference>
<feature type="domain" description="RecA family profile 1" evidence="7">
    <location>
        <begin position="82"/>
        <end position="260"/>
    </location>
</feature>
<dbReference type="GO" id="GO:0005657">
    <property type="term" value="C:replication fork"/>
    <property type="evidence" value="ECO:0007669"/>
    <property type="project" value="TreeGrafter"/>
</dbReference>
<dbReference type="Proteomes" id="UP001186944">
    <property type="component" value="Unassembled WGS sequence"/>
</dbReference>
<dbReference type="AlphaFoldDB" id="A0AA89BXJ2"/>
<keyword evidence="9" id="KW-1185">Reference proteome</keyword>
<dbReference type="GO" id="GO:0071140">
    <property type="term" value="P:resolution of mitotic recombination intermediates"/>
    <property type="evidence" value="ECO:0007669"/>
    <property type="project" value="TreeGrafter"/>
</dbReference>
<dbReference type="EMBL" id="VSWD01000007">
    <property type="protein sequence ID" value="KAK3098069.1"/>
    <property type="molecule type" value="Genomic_DNA"/>
</dbReference>
<dbReference type="GO" id="GO:0140664">
    <property type="term" value="F:ATP-dependent DNA damage sensor activity"/>
    <property type="evidence" value="ECO:0007669"/>
    <property type="project" value="InterPro"/>
</dbReference>
<dbReference type="CDD" id="cd19491">
    <property type="entry name" value="XRCC3"/>
    <property type="match status" value="1"/>
</dbReference>
<dbReference type="GO" id="GO:0045003">
    <property type="term" value="P:double-strand break repair via synthesis-dependent strand annealing"/>
    <property type="evidence" value="ECO:0007669"/>
    <property type="project" value="TreeGrafter"/>
</dbReference>
<evidence type="ECO:0000313" key="8">
    <source>
        <dbReference type="EMBL" id="KAK3098069.1"/>
    </source>
</evidence>